<accession>A0A4Y8ZPW8</accession>
<sequence length="205" mass="22197">MRAFYLAFALAAAAGAVAASPAAASQTTRRPGPCNVNSTDTVVDSEVVDLGRAYQPSRRTGAKLQVGGNITDVVWVMNHSNCPVTISKQGYGVGGATGEFIEVPPRGSYEGHFWVPWRDTPVGQSMWISIAGRPYFYVWQMAGRLAFQSDAAYQRAAAVWDGYRANYGRSPSVPGLSIEGGRRILHVDVTDDGKPFFKFEGMPEE</sequence>
<proteinExistence type="predicted"/>
<dbReference type="EMBL" id="SPDV01000021">
    <property type="protein sequence ID" value="TFI58004.1"/>
    <property type="molecule type" value="Genomic_DNA"/>
</dbReference>
<evidence type="ECO:0000313" key="3">
    <source>
        <dbReference type="Proteomes" id="UP000298213"/>
    </source>
</evidence>
<reference evidence="2 3" key="1">
    <citation type="submission" date="2019-03" db="EMBL/GenBank/DDBJ databases">
        <title>Genome sequence of Sphingomonas sp. 17J27-24.</title>
        <authorList>
            <person name="Kim M."/>
            <person name="Maeng S."/>
            <person name="Sathiyaraj S."/>
        </authorList>
    </citation>
    <scope>NUCLEOTIDE SEQUENCE [LARGE SCALE GENOMIC DNA]</scope>
    <source>
        <strain evidence="2 3">17J27-24</strain>
    </source>
</reference>
<dbReference type="RefSeq" id="WP_135087256.1">
    <property type="nucleotide sequence ID" value="NZ_SPDV01000021.1"/>
</dbReference>
<dbReference type="AlphaFoldDB" id="A0A4Y8ZPW8"/>
<organism evidence="2 3">
    <name type="scientific">Sphingomonas parva</name>
    <dbReference type="NCBI Taxonomy" id="2555898"/>
    <lineage>
        <taxon>Bacteria</taxon>
        <taxon>Pseudomonadati</taxon>
        <taxon>Pseudomonadota</taxon>
        <taxon>Alphaproteobacteria</taxon>
        <taxon>Sphingomonadales</taxon>
        <taxon>Sphingomonadaceae</taxon>
        <taxon>Sphingomonas</taxon>
    </lineage>
</organism>
<keyword evidence="1" id="KW-0732">Signal</keyword>
<evidence type="ECO:0000256" key="1">
    <source>
        <dbReference type="SAM" id="SignalP"/>
    </source>
</evidence>
<comment type="caution">
    <text evidence="2">The sequence shown here is derived from an EMBL/GenBank/DDBJ whole genome shotgun (WGS) entry which is preliminary data.</text>
</comment>
<feature type="chain" id="PRO_5021477607" evidence="1">
    <location>
        <begin position="19"/>
        <end position="205"/>
    </location>
</feature>
<evidence type="ECO:0000313" key="2">
    <source>
        <dbReference type="EMBL" id="TFI58004.1"/>
    </source>
</evidence>
<keyword evidence="3" id="KW-1185">Reference proteome</keyword>
<protein>
    <submittedName>
        <fullName evidence="2">Uncharacterized protein</fullName>
    </submittedName>
</protein>
<feature type="signal peptide" evidence="1">
    <location>
        <begin position="1"/>
        <end position="18"/>
    </location>
</feature>
<dbReference type="Proteomes" id="UP000298213">
    <property type="component" value="Unassembled WGS sequence"/>
</dbReference>
<gene>
    <name evidence="2" type="ORF">E2493_12475</name>
</gene>
<name>A0A4Y8ZPW8_9SPHN</name>